<organism evidence="6 7">
    <name type="scientific">Paenibacillus residui</name>
    <dbReference type="NCBI Taxonomy" id="629724"/>
    <lineage>
        <taxon>Bacteria</taxon>
        <taxon>Bacillati</taxon>
        <taxon>Bacillota</taxon>
        <taxon>Bacilli</taxon>
        <taxon>Bacillales</taxon>
        <taxon>Paenibacillaceae</taxon>
        <taxon>Paenibacillus</taxon>
    </lineage>
</organism>
<evidence type="ECO:0000256" key="2">
    <source>
        <dbReference type="ARBA" id="ARBA00023125"/>
    </source>
</evidence>
<comment type="caution">
    <text evidence="6">The sequence shown here is derived from an EMBL/GenBank/DDBJ whole genome shotgun (WGS) entry which is preliminary data.</text>
</comment>
<dbReference type="Proteomes" id="UP001597120">
    <property type="component" value="Unassembled WGS sequence"/>
</dbReference>
<name>A0ABW3D8T2_9BACL</name>
<accession>A0ABW3D8T2</accession>
<dbReference type="InterPro" id="IPR009057">
    <property type="entry name" value="Homeodomain-like_sf"/>
</dbReference>
<evidence type="ECO:0000313" key="6">
    <source>
        <dbReference type="EMBL" id="MFD0868340.1"/>
    </source>
</evidence>
<keyword evidence="7" id="KW-1185">Reference proteome</keyword>
<keyword evidence="3" id="KW-0804">Transcription</keyword>
<dbReference type="InterPro" id="IPR050109">
    <property type="entry name" value="HTH-type_TetR-like_transc_reg"/>
</dbReference>
<dbReference type="PRINTS" id="PR00455">
    <property type="entry name" value="HTHTETR"/>
</dbReference>
<dbReference type="InterPro" id="IPR001647">
    <property type="entry name" value="HTH_TetR"/>
</dbReference>
<feature type="DNA-binding region" description="H-T-H motif" evidence="4">
    <location>
        <begin position="32"/>
        <end position="51"/>
    </location>
</feature>
<dbReference type="EMBL" id="JBHTIU010000012">
    <property type="protein sequence ID" value="MFD0868340.1"/>
    <property type="molecule type" value="Genomic_DNA"/>
</dbReference>
<keyword evidence="2 4" id="KW-0238">DNA-binding</keyword>
<dbReference type="PROSITE" id="PS50977">
    <property type="entry name" value="HTH_TETR_2"/>
    <property type="match status" value="1"/>
</dbReference>
<gene>
    <name evidence="6" type="ORF">ACFQ03_04205</name>
</gene>
<dbReference type="RefSeq" id="WP_379286277.1">
    <property type="nucleotide sequence ID" value="NZ_JBHTIU010000012.1"/>
</dbReference>
<sequence length="203" mass="22992">MRRNKEETNATIHKLIETARKHFTIYGYTDSALEDIVREAKLTRGALYHHFGNKKGLFLAVLEAVQSEVAERVESEAARSEDVWEQLIFGCRAFVAAAVEPHNKRIMLIDGPAVLGWDAWRRMDEQNSMRLLRDQLQWMQQLGYLKPVSIEALTHALSGAMNEAALWMAQMPEEGQPLEETMTVISLLLEGFKQPGPGNGDRT</sequence>
<proteinExistence type="predicted"/>
<protein>
    <submittedName>
        <fullName evidence="6">TetR/AcrR family transcriptional regulator</fullName>
    </submittedName>
</protein>
<reference evidence="7" key="1">
    <citation type="journal article" date="2019" name="Int. J. Syst. Evol. Microbiol.">
        <title>The Global Catalogue of Microorganisms (GCM) 10K type strain sequencing project: providing services to taxonomists for standard genome sequencing and annotation.</title>
        <authorList>
            <consortium name="The Broad Institute Genomics Platform"/>
            <consortium name="The Broad Institute Genome Sequencing Center for Infectious Disease"/>
            <person name="Wu L."/>
            <person name="Ma J."/>
        </authorList>
    </citation>
    <scope>NUCLEOTIDE SEQUENCE [LARGE SCALE GENOMIC DNA]</scope>
    <source>
        <strain evidence="7">CCUG 57263</strain>
    </source>
</reference>
<evidence type="ECO:0000256" key="4">
    <source>
        <dbReference type="PROSITE-ProRule" id="PRU00335"/>
    </source>
</evidence>
<keyword evidence="1" id="KW-0805">Transcription regulation</keyword>
<dbReference type="InterPro" id="IPR049484">
    <property type="entry name" value="Rv0078-like_C"/>
</dbReference>
<dbReference type="Gene3D" id="1.10.357.10">
    <property type="entry name" value="Tetracycline Repressor, domain 2"/>
    <property type="match status" value="1"/>
</dbReference>
<dbReference type="PANTHER" id="PTHR30055">
    <property type="entry name" value="HTH-TYPE TRANSCRIPTIONAL REGULATOR RUTR"/>
    <property type="match status" value="1"/>
</dbReference>
<dbReference type="Pfam" id="PF21351">
    <property type="entry name" value="TetR_C_41"/>
    <property type="match status" value="1"/>
</dbReference>
<dbReference type="SUPFAM" id="SSF46689">
    <property type="entry name" value="Homeodomain-like"/>
    <property type="match status" value="1"/>
</dbReference>
<feature type="domain" description="HTH tetR-type" evidence="5">
    <location>
        <begin position="9"/>
        <end position="69"/>
    </location>
</feature>
<evidence type="ECO:0000259" key="5">
    <source>
        <dbReference type="PROSITE" id="PS50977"/>
    </source>
</evidence>
<evidence type="ECO:0000313" key="7">
    <source>
        <dbReference type="Proteomes" id="UP001597120"/>
    </source>
</evidence>
<dbReference type="Pfam" id="PF00440">
    <property type="entry name" value="TetR_N"/>
    <property type="match status" value="1"/>
</dbReference>
<evidence type="ECO:0000256" key="1">
    <source>
        <dbReference type="ARBA" id="ARBA00023015"/>
    </source>
</evidence>
<evidence type="ECO:0000256" key="3">
    <source>
        <dbReference type="ARBA" id="ARBA00023163"/>
    </source>
</evidence>
<dbReference type="PANTHER" id="PTHR30055:SF234">
    <property type="entry name" value="HTH-TYPE TRANSCRIPTIONAL REGULATOR BETI"/>
    <property type="match status" value="1"/>
</dbReference>